<organism evidence="2">
    <name type="scientific">uncultured Thiotrichaceae bacterium</name>
    <dbReference type="NCBI Taxonomy" id="298394"/>
    <lineage>
        <taxon>Bacteria</taxon>
        <taxon>Pseudomonadati</taxon>
        <taxon>Pseudomonadota</taxon>
        <taxon>Gammaproteobacteria</taxon>
        <taxon>Thiotrichales</taxon>
        <taxon>Thiotrichaceae</taxon>
        <taxon>environmental samples</taxon>
    </lineage>
</organism>
<sequence>MHHIKHLLFPWLLLFWLFCLPLAFAIYSPVLYQVNCHWNDRCERLGEETIPQRATEITQLFLHQSEALPKPWTEKETTHLLEVRSMYDGAFLIFSVVTFVFLLDYFLVKGGRHAYVRYARNALFISLGLLIAALLIIPFFNSFWIKIFHPLLFDNELWRTTSKDVSWYLMPKAFFLRVIVFICVSTVVLNLLVWLGLRGRKL</sequence>
<dbReference type="EMBL" id="CACVAT010000400">
    <property type="protein sequence ID" value="CAA6824892.1"/>
    <property type="molecule type" value="Genomic_DNA"/>
</dbReference>
<feature type="transmembrane region" description="Helical" evidence="1">
    <location>
        <begin position="120"/>
        <end position="145"/>
    </location>
</feature>
<reference evidence="2" key="1">
    <citation type="submission" date="2020-01" db="EMBL/GenBank/DDBJ databases">
        <authorList>
            <person name="Meier V. D."/>
            <person name="Meier V D."/>
        </authorList>
    </citation>
    <scope>NUCLEOTIDE SEQUENCE</scope>
    <source>
        <strain evidence="2">HLG_WM_MAG_09</strain>
    </source>
</reference>
<proteinExistence type="predicted"/>
<keyword evidence="1" id="KW-0812">Transmembrane</keyword>
<feature type="transmembrane region" description="Helical" evidence="1">
    <location>
        <begin position="174"/>
        <end position="197"/>
    </location>
</feature>
<dbReference type="Pfam" id="PF07314">
    <property type="entry name" value="Lit"/>
    <property type="match status" value="1"/>
</dbReference>
<evidence type="ECO:0000256" key="1">
    <source>
        <dbReference type="SAM" id="Phobius"/>
    </source>
</evidence>
<gene>
    <name evidence="2" type="ORF">HELGO_WM44026</name>
</gene>
<dbReference type="AlphaFoldDB" id="A0A6S6TW22"/>
<keyword evidence="1" id="KW-0472">Membrane</keyword>
<feature type="transmembrane region" description="Helical" evidence="1">
    <location>
        <begin position="89"/>
        <end position="108"/>
    </location>
</feature>
<accession>A0A6S6TW22</accession>
<evidence type="ECO:0000313" key="2">
    <source>
        <dbReference type="EMBL" id="CAA6824892.1"/>
    </source>
</evidence>
<protein>
    <recommendedName>
        <fullName evidence="3">DUF1461 domain-containing protein</fullName>
    </recommendedName>
</protein>
<evidence type="ECO:0008006" key="3">
    <source>
        <dbReference type="Google" id="ProtNLM"/>
    </source>
</evidence>
<name>A0A6S6TW22_9GAMM</name>
<keyword evidence="1" id="KW-1133">Transmembrane helix</keyword>
<dbReference type="InterPro" id="IPR010178">
    <property type="entry name" value="Lit"/>
</dbReference>